<evidence type="ECO:0000256" key="24">
    <source>
        <dbReference type="ARBA" id="ARBA00052337"/>
    </source>
</evidence>
<comment type="catalytic activity">
    <reaction evidence="29">
        <text>N-tricosanoyl-taurine + H2O = tricosanoate + taurine</text>
        <dbReference type="Rhea" id="RHEA:63164"/>
        <dbReference type="ChEBI" id="CHEBI:15377"/>
        <dbReference type="ChEBI" id="CHEBI:79007"/>
        <dbReference type="ChEBI" id="CHEBI:146197"/>
        <dbReference type="ChEBI" id="CHEBI:507393"/>
    </reaction>
    <physiologicalReaction direction="left-to-right" evidence="29">
        <dbReference type="Rhea" id="RHEA:63165"/>
    </physiologicalReaction>
</comment>
<evidence type="ECO:0000256" key="9">
    <source>
        <dbReference type="ARBA" id="ARBA00047476"/>
    </source>
</evidence>
<protein>
    <recommendedName>
        <fullName evidence="34">Fatty-acid amide hydrolase 1</fullName>
        <ecNumber evidence="3">3.5.1.99</ecNumber>
    </recommendedName>
    <alternativeName>
        <fullName evidence="37">Anandamide amidohydrolase 1</fullName>
    </alternativeName>
    <alternativeName>
        <fullName evidence="35">Fatty acid ester hydrolase</fullName>
    </alternativeName>
    <alternativeName>
        <fullName evidence="36">Oleamide hydrolase 1</fullName>
    </alternativeName>
</protein>
<feature type="domain" description="Amidase" evidence="39">
    <location>
        <begin position="75"/>
        <end position="343"/>
    </location>
</feature>
<evidence type="ECO:0000256" key="30">
    <source>
        <dbReference type="ARBA" id="ARBA00052709"/>
    </source>
</evidence>
<comment type="catalytic activity">
    <reaction evidence="8">
        <text>(9Z)-octadecenoate + glycine = N-(9Z-octadecenoyl)glycine + H2O</text>
        <dbReference type="Rhea" id="RHEA:51316"/>
        <dbReference type="ChEBI" id="CHEBI:15377"/>
        <dbReference type="ChEBI" id="CHEBI:30823"/>
        <dbReference type="ChEBI" id="CHEBI:57305"/>
        <dbReference type="ChEBI" id="CHEBI:133992"/>
    </reaction>
    <physiologicalReaction direction="right-to-left" evidence="8">
        <dbReference type="Rhea" id="RHEA:51318"/>
    </physiologicalReaction>
</comment>
<dbReference type="AlphaFoldDB" id="A0A2G9SCS5"/>
<dbReference type="GO" id="GO:0009062">
    <property type="term" value="P:fatty acid catabolic process"/>
    <property type="evidence" value="ECO:0007669"/>
    <property type="project" value="TreeGrafter"/>
</dbReference>
<evidence type="ECO:0000256" key="5">
    <source>
        <dbReference type="ARBA" id="ARBA00022801"/>
    </source>
</evidence>
<comment type="catalytic activity">
    <reaction evidence="33">
        <text>(15Z)-tetracosenamide + H2O = (15Z)-tetracosenoate + NH4(+)</text>
        <dbReference type="Rhea" id="RHEA:63028"/>
        <dbReference type="ChEBI" id="CHEBI:15377"/>
        <dbReference type="ChEBI" id="CHEBI:28938"/>
        <dbReference type="ChEBI" id="CHEBI:32392"/>
        <dbReference type="ChEBI" id="CHEBI:146166"/>
    </reaction>
    <physiologicalReaction direction="left-to-right" evidence="33">
        <dbReference type="Rhea" id="RHEA:63029"/>
    </physiologicalReaction>
</comment>
<evidence type="ECO:0000256" key="18">
    <source>
        <dbReference type="ARBA" id="ARBA00051311"/>
    </source>
</evidence>
<comment type="catalytic activity">
    <reaction evidence="14">
        <text>1-O-methyl-(5Z,8Z,11Z,14Z)-eicosatetraenoate + H2O = methanol + (5Z,8Z,11Z,14Z)-eicosatetraenoate + H(+)</text>
        <dbReference type="Rhea" id="RHEA:63052"/>
        <dbReference type="ChEBI" id="CHEBI:15377"/>
        <dbReference type="ChEBI" id="CHEBI:15378"/>
        <dbReference type="ChEBI" id="CHEBI:17790"/>
        <dbReference type="ChEBI" id="CHEBI:32395"/>
        <dbReference type="ChEBI" id="CHEBI:78033"/>
    </reaction>
    <physiologicalReaction direction="left-to-right" evidence="14">
        <dbReference type="Rhea" id="RHEA:63053"/>
    </physiologicalReaction>
</comment>
<dbReference type="EMBL" id="KV924646">
    <property type="protein sequence ID" value="PIO37949.1"/>
    <property type="molecule type" value="Genomic_DNA"/>
</dbReference>
<dbReference type="FunFam" id="3.90.1300.10:FF:000001">
    <property type="entry name" value="Fatty-acid amide hydrolase 1"/>
    <property type="match status" value="1"/>
</dbReference>
<evidence type="ECO:0000256" key="4">
    <source>
        <dbReference type="ARBA" id="ARBA00022553"/>
    </source>
</evidence>
<evidence type="ECO:0000256" key="26">
    <source>
        <dbReference type="ARBA" id="ARBA00052458"/>
    </source>
</evidence>
<evidence type="ECO:0000256" key="34">
    <source>
        <dbReference type="ARBA" id="ARBA00073178"/>
    </source>
</evidence>
<evidence type="ECO:0000256" key="2">
    <source>
        <dbReference type="ARBA" id="ARBA00009199"/>
    </source>
</evidence>
<comment type="catalytic activity">
    <reaction evidence="10">
        <text>N-(9Z-octadecenoyl) ethanolamine + H2O = ethanolamine + (9Z)-octadecenoate</text>
        <dbReference type="Rhea" id="RHEA:45060"/>
        <dbReference type="ChEBI" id="CHEBI:15377"/>
        <dbReference type="ChEBI" id="CHEBI:30823"/>
        <dbReference type="ChEBI" id="CHEBI:57603"/>
        <dbReference type="ChEBI" id="CHEBI:71466"/>
    </reaction>
    <physiologicalReaction direction="left-to-right" evidence="10">
        <dbReference type="Rhea" id="RHEA:45061"/>
    </physiologicalReaction>
</comment>
<evidence type="ECO:0000256" key="23">
    <source>
        <dbReference type="ARBA" id="ARBA00052289"/>
    </source>
</evidence>
<feature type="compositionally biased region" description="Polar residues" evidence="38">
    <location>
        <begin position="447"/>
        <end position="465"/>
    </location>
</feature>
<evidence type="ECO:0000256" key="10">
    <source>
        <dbReference type="ARBA" id="ARBA00048052"/>
    </source>
</evidence>
<evidence type="ECO:0000256" key="29">
    <source>
        <dbReference type="ARBA" id="ARBA00052634"/>
    </source>
</evidence>
<dbReference type="OrthoDB" id="6428749at2759"/>
<keyword evidence="41" id="KW-1185">Reference proteome</keyword>
<evidence type="ECO:0000256" key="21">
    <source>
        <dbReference type="ARBA" id="ARBA00051492"/>
    </source>
</evidence>
<name>A0A2G9SCS5_AQUCT</name>
<dbReference type="Proteomes" id="UP000228934">
    <property type="component" value="Unassembled WGS sequence"/>
</dbReference>
<keyword evidence="7" id="KW-0443">Lipid metabolism</keyword>
<evidence type="ECO:0000256" key="14">
    <source>
        <dbReference type="ARBA" id="ARBA00050481"/>
    </source>
</evidence>
<comment type="catalytic activity">
    <reaction evidence="27">
        <text>(6Z)-octadecenamide + H2O = (6Z)-octadecenoate + NH4(+)</text>
        <dbReference type="Rhea" id="RHEA:63008"/>
        <dbReference type="ChEBI" id="CHEBI:15377"/>
        <dbReference type="ChEBI" id="CHEBI:28938"/>
        <dbReference type="ChEBI" id="CHEBI:32375"/>
        <dbReference type="ChEBI" id="CHEBI:146168"/>
    </reaction>
    <physiologicalReaction direction="left-to-right" evidence="27">
        <dbReference type="Rhea" id="RHEA:63009"/>
    </physiologicalReaction>
</comment>
<evidence type="ECO:0000256" key="16">
    <source>
        <dbReference type="ARBA" id="ARBA00050992"/>
    </source>
</evidence>
<evidence type="ECO:0000256" key="8">
    <source>
        <dbReference type="ARBA" id="ARBA00047450"/>
    </source>
</evidence>
<evidence type="ECO:0000256" key="1">
    <source>
        <dbReference type="ARBA" id="ARBA00000208"/>
    </source>
</evidence>
<evidence type="ECO:0000313" key="41">
    <source>
        <dbReference type="Proteomes" id="UP000228934"/>
    </source>
</evidence>
<comment type="similarity">
    <text evidence="2">Belongs to the amidase family.</text>
</comment>
<comment type="catalytic activity">
    <reaction evidence="13">
        <text>(11Z,14Z)-eicosadienamide + H2O = (11Z,14Z)-eicosadienoate + NH4(+)</text>
        <dbReference type="Rhea" id="RHEA:63004"/>
        <dbReference type="ChEBI" id="CHEBI:15377"/>
        <dbReference type="ChEBI" id="CHEBI:28938"/>
        <dbReference type="ChEBI" id="CHEBI:77220"/>
        <dbReference type="ChEBI" id="CHEBI:146165"/>
    </reaction>
    <physiologicalReaction direction="left-to-right" evidence="13">
        <dbReference type="Rhea" id="RHEA:63005"/>
    </physiologicalReaction>
</comment>
<dbReference type="EC" id="3.5.1.99" evidence="3"/>
<comment type="catalytic activity">
    <reaction evidence="22">
        <text>N-docosanoyl-taurine + H2O = docosanoate + taurine</text>
        <dbReference type="Rhea" id="RHEA:63156"/>
        <dbReference type="ChEBI" id="CHEBI:15377"/>
        <dbReference type="ChEBI" id="CHEBI:23858"/>
        <dbReference type="ChEBI" id="CHEBI:146196"/>
        <dbReference type="ChEBI" id="CHEBI:507393"/>
    </reaction>
    <physiologicalReaction direction="left-to-right" evidence="22">
        <dbReference type="Rhea" id="RHEA:63157"/>
    </physiologicalReaction>
</comment>
<dbReference type="InterPro" id="IPR023631">
    <property type="entry name" value="Amidase_dom"/>
</dbReference>
<evidence type="ECO:0000256" key="19">
    <source>
        <dbReference type="ARBA" id="ARBA00051346"/>
    </source>
</evidence>
<comment type="catalytic activity">
    <reaction evidence="17">
        <text>(5Z,8Z,11Z,14Z)-eicosatetraenamide + H2O = (5Z,8Z,11Z,14Z)-eicosatetraenoate + NH4(+)</text>
        <dbReference type="Rhea" id="RHEA:63016"/>
        <dbReference type="ChEBI" id="CHEBI:15377"/>
        <dbReference type="ChEBI" id="CHEBI:28938"/>
        <dbReference type="ChEBI" id="CHEBI:32395"/>
        <dbReference type="ChEBI" id="CHEBI:137830"/>
    </reaction>
    <physiologicalReaction direction="left-to-right" evidence="17">
        <dbReference type="Rhea" id="RHEA:63017"/>
    </physiologicalReaction>
</comment>
<dbReference type="GO" id="GO:0017064">
    <property type="term" value="F:fatty acid amide hydrolase activity"/>
    <property type="evidence" value="ECO:0007669"/>
    <property type="project" value="UniProtKB-EC"/>
</dbReference>
<comment type="catalytic activity">
    <reaction evidence="12">
        <text>N-(5Z,8Z,11Z,14Z-eicosatetraenoyl)-L-serine + H2O = (5Z,8Z,11Z,14Z)-eicosatetraenoate + L-serine</text>
        <dbReference type="Rhea" id="RHEA:64116"/>
        <dbReference type="ChEBI" id="CHEBI:15377"/>
        <dbReference type="ChEBI" id="CHEBI:32395"/>
        <dbReference type="ChEBI" id="CHEBI:33384"/>
        <dbReference type="ChEBI" id="CHEBI:149697"/>
    </reaction>
    <physiologicalReaction direction="left-to-right" evidence="12">
        <dbReference type="Rhea" id="RHEA:64117"/>
    </physiologicalReaction>
</comment>
<comment type="catalytic activity">
    <reaction evidence="31">
        <text>(11Z,14Z,17Z)-eicosatrienamide + H2O = (11Z,14Z,17Z)-eicosatrienoate + NH4(+)</text>
        <dbReference type="Rhea" id="RHEA:63000"/>
        <dbReference type="ChEBI" id="CHEBI:15377"/>
        <dbReference type="ChEBI" id="CHEBI:28938"/>
        <dbReference type="ChEBI" id="CHEBI:77223"/>
        <dbReference type="ChEBI" id="CHEBI:146164"/>
    </reaction>
    <physiologicalReaction direction="left-to-right" evidence="31">
        <dbReference type="Rhea" id="RHEA:63001"/>
    </physiologicalReaction>
</comment>
<comment type="catalytic activity">
    <reaction evidence="28">
        <text>N-(15Z-tetracosenoyl)-taurine + H2O = (15Z)-tetracosenoate + taurine</text>
        <dbReference type="Rhea" id="RHEA:63160"/>
        <dbReference type="ChEBI" id="CHEBI:15377"/>
        <dbReference type="ChEBI" id="CHEBI:32392"/>
        <dbReference type="ChEBI" id="CHEBI:146198"/>
        <dbReference type="ChEBI" id="CHEBI:507393"/>
    </reaction>
    <physiologicalReaction direction="left-to-right" evidence="28">
        <dbReference type="Rhea" id="RHEA:63161"/>
    </physiologicalReaction>
</comment>
<feature type="region of interest" description="Disordered" evidence="38">
    <location>
        <begin position="427"/>
        <end position="465"/>
    </location>
</feature>
<dbReference type="Gene3D" id="3.90.1300.10">
    <property type="entry name" value="Amidase signature (AS) domain"/>
    <property type="match status" value="1"/>
</dbReference>
<comment type="catalytic activity">
    <reaction evidence="32">
        <text>(8Z,11Z,14Z)-eicosatrienamide + H2O = (8Z,11Z,14Z)-eicosatrienoate + NH4(+)</text>
        <dbReference type="Rhea" id="RHEA:62996"/>
        <dbReference type="ChEBI" id="CHEBI:15377"/>
        <dbReference type="ChEBI" id="CHEBI:28938"/>
        <dbReference type="ChEBI" id="CHEBI:71589"/>
        <dbReference type="ChEBI" id="CHEBI:146163"/>
    </reaction>
    <physiologicalReaction direction="left-to-right" evidence="32">
        <dbReference type="Rhea" id="RHEA:62997"/>
    </physiologicalReaction>
</comment>
<evidence type="ECO:0000313" key="40">
    <source>
        <dbReference type="EMBL" id="PIO37949.1"/>
    </source>
</evidence>
<keyword evidence="5" id="KW-0378">Hydrolase</keyword>
<comment type="catalytic activity">
    <reaction evidence="26">
        <text>N-docosanoyl-ethanolamine + H2O = docosanoate + ethanolamine</text>
        <dbReference type="Rhea" id="RHEA:63128"/>
        <dbReference type="ChEBI" id="CHEBI:15377"/>
        <dbReference type="ChEBI" id="CHEBI:23858"/>
        <dbReference type="ChEBI" id="CHEBI:57603"/>
        <dbReference type="ChEBI" id="CHEBI:146186"/>
    </reaction>
    <physiologicalReaction direction="left-to-right" evidence="26">
        <dbReference type="Rhea" id="RHEA:63129"/>
    </physiologicalReaction>
</comment>
<evidence type="ECO:0000256" key="11">
    <source>
        <dbReference type="ARBA" id="ARBA00048606"/>
    </source>
</evidence>
<comment type="catalytic activity">
    <reaction evidence="20">
        <text>N-octadecanoyl ethanolamine + H2O = octadecanoate + ethanolamine</text>
        <dbReference type="Rhea" id="RHEA:63124"/>
        <dbReference type="ChEBI" id="CHEBI:15377"/>
        <dbReference type="ChEBI" id="CHEBI:25629"/>
        <dbReference type="ChEBI" id="CHEBI:57603"/>
        <dbReference type="ChEBI" id="CHEBI:85299"/>
    </reaction>
    <physiologicalReaction direction="left-to-right" evidence="20">
        <dbReference type="Rhea" id="RHEA:63125"/>
    </physiologicalReaction>
</comment>
<evidence type="ECO:0000256" key="36">
    <source>
        <dbReference type="ARBA" id="ARBA00077157"/>
    </source>
</evidence>
<sequence length="465" mass="50978">MVVGFLLIRWTVRRRCDQKIGRAVMERERSLQLMEKAVLQYMEQHGDVDAGQILSLSLGELASQLKSGSLSPEAVLHVYIEKALEVTREVNCVTEFLAECETQLQELKKQPEKGLLYGVPISLKDNVGYKGHNKHCGLVHFLGTLDAEDSALVHVLKKQGAIPFVKTNVPQSLINFDCSNSIYGQTLNPHNHKKTCGGSSGGEGALIAGGGAILGVGTDVLGSIRMPCSFCGICGLKPSGDRLSEKGLLSPVSGMKSAVNMPGPMARDVDSLALFMKAVLCDEFFQLDSTIPPLPFRDEIYKSTKRLTIGFYDTDGYFLPHPSARRAIQETKTLLEEAGHKEYRSEFVCEWRKLGLDALLCPALSPAFNIGHPGKLFAGFSFTMLFNILNFPAGVLPVTTVSAEDEEELKHYKGYYNDLWDKEVIQMTPPTDDSIPTTDDSTPLIDDSTSLTDGFTSPTESHPTN</sequence>
<comment type="catalytic activity">
    <reaction evidence="11">
        <text>N-(5Z,8Z,11Z,14Z-eicosatetraenoyl)-ethanolamine + H2O = ethanolamine + (5Z,8Z,11Z,14Z)-eicosatetraenoate</text>
        <dbReference type="Rhea" id="RHEA:26136"/>
        <dbReference type="ChEBI" id="CHEBI:2700"/>
        <dbReference type="ChEBI" id="CHEBI:15377"/>
        <dbReference type="ChEBI" id="CHEBI:32395"/>
        <dbReference type="ChEBI" id="CHEBI:57603"/>
        <dbReference type="EC" id="3.5.1.99"/>
    </reaction>
    <physiologicalReaction direction="left-to-right" evidence="11">
        <dbReference type="Rhea" id="RHEA:26137"/>
    </physiologicalReaction>
</comment>
<evidence type="ECO:0000256" key="20">
    <source>
        <dbReference type="ARBA" id="ARBA00051454"/>
    </source>
</evidence>
<accession>A0A2G9SCS5</accession>
<evidence type="ECO:0000256" key="38">
    <source>
        <dbReference type="SAM" id="MobiDB-lite"/>
    </source>
</evidence>
<evidence type="ECO:0000256" key="12">
    <source>
        <dbReference type="ARBA" id="ARBA00050294"/>
    </source>
</evidence>
<comment type="catalytic activity">
    <reaction evidence="1">
        <text>(9Z)-octadecenamide + H2O = (9Z)-octadecenoate + NH4(+)</text>
        <dbReference type="Rhea" id="RHEA:26506"/>
        <dbReference type="ChEBI" id="CHEBI:15377"/>
        <dbReference type="ChEBI" id="CHEBI:28938"/>
        <dbReference type="ChEBI" id="CHEBI:30823"/>
        <dbReference type="ChEBI" id="CHEBI:116314"/>
        <dbReference type="EC" id="3.5.1.99"/>
    </reaction>
    <physiologicalReaction direction="left-to-right" evidence="1">
        <dbReference type="Rhea" id="RHEA:26507"/>
    </physiologicalReaction>
</comment>
<comment type="catalytic activity">
    <reaction evidence="19">
        <text>N-(9Z-hexadecenoyl) ethanolamine + H2O = (9Z)-hexadecenoate + ethanolamine</text>
        <dbReference type="Rhea" id="RHEA:35563"/>
        <dbReference type="ChEBI" id="CHEBI:15377"/>
        <dbReference type="ChEBI" id="CHEBI:32372"/>
        <dbReference type="ChEBI" id="CHEBI:57603"/>
        <dbReference type="ChEBI" id="CHEBI:71465"/>
    </reaction>
    <physiologicalReaction direction="left-to-right" evidence="19">
        <dbReference type="Rhea" id="RHEA:35564"/>
    </physiologicalReaction>
</comment>
<comment type="catalytic activity">
    <reaction evidence="23">
        <text>N-(9Z-octadecenoyl)-taurine + H2O = taurine + (9Z)-octadecenoate</text>
        <dbReference type="Rhea" id="RHEA:63148"/>
        <dbReference type="ChEBI" id="CHEBI:15377"/>
        <dbReference type="ChEBI" id="CHEBI:30823"/>
        <dbReference type="ChEBI" id="CHEBI:146191"/>
        <dbReference type="ChEBI" id="CHEBI:507393"/>
    </reaction>
    <physiologicalReaction direction="left-to-right" evidence="23">
        <dbReference type="Rhea" id="RHEA:63149"/>
    </physiologicalReaction>
</comment>
<evidence type="ECO:0000256" key="28">
    <source>
        <dbReference type="ARBA" id="ARBA00052514"/>
    </source>
</evidence>
<dbReference type="InterPro" id="IPR052096">
    <property type="entry name" value="Endocannabinoid_amidase"/>
</dbReference>
<comment type="catalytic activity">
    <reaction evidence="25">
        <text>(9Z,12Z)-octadecadienamide + H2O = (9Z,12Z)-octadecadienoate + NH4(+)</text>
        <dbReference type="Rhea" id="RHEA:63020"/>
        <dbReference type="ChEBI" id="CHEBI:15377"/>
        <dbReference type="ChEBI" id="CHEBI:28938"/>
        <dbReference type="ChEBI" id="CHEBI:30245"/>
        <dbReference type="ChEBI" id="CHEBI:82984"/>
    </reaction>
    <physiologicalReaction direction="left-to-right" evidence="25">
        <dbReference type="Rhea" id="RHEA:63021"/>
    </physiologicalReaction>
</comment>
<evidence type="ECO:0000256" key="33">
    <source>
        <dbReference type="ARBA" id="ARBA00052906"/>
    </source>
</evidence>
<dbReference type="GO" id="GO:0004040">
    <property type="term" value="F:amidase activity"/>
    <property type="evidence" value="ECO:0007669"/>
    <property type="project" value="TreeGrafter"/>
</dbReference>
<organism evidence="40 41">
    <name type="scientific">Aquarana catesbeiana</name>
    <name type="common">American bullfrog</name>
    <name type="synonym">Rana catesbeiana</name>
    <dbReference type="NCBI Taxonomy" id="8400"/>
    <lineage>
        <taxon>Eukaryota</taxon>
        <taxon>Metazoa</taxon>
        <taxon>Chordata</taxon>
        <taxon>Craniata</taxon>
        <taxon>Vertebrata</taxon>
        <taxon>Euteleostomi</taxon>
        <taxon>Amphibia</taxon>
        <taxon>Batrachia</taxon>
        <taxon>Anura</taxon>
        <taxon>Neobatrachia</taxon>
        <taxon>Ranoidea</taxon>
        <taxon>Ranidae</taxon>
        <taxon>Aquarana</taxon>
    </lineage>
</organism>
<comment type="catalytic activity">
    <reaction evidence="9">
        <text>2-(5Z,8Z,11Z,14Z-eicosatetraenoyl)-glycerol + H2O = glycerol + (5Z,8Z,11Z,14Z)-eicosatetraenoate + H(+)</text>
        <dbReference type="Rhea" id="RHEA:26132"/>
        <dbReference type="ChEBI" id="CHEBI:15377"/>
        <dbReference type="ChEBI" id="CHEBI:15378"/>
        <dbReference type="ChEBI" id="CHEBI:17754"/>
        <dbReference type="ChEBI" id="CHEBI:32395"/>
        <dbReference type="ChEBI" id="CHEBI:52392"/>
    </reaction>
    <physiologicalReaction direction="left-to-right" evidence="9">
        <dbReference type="Rhea" id="RHEA:26133"/>
    </physiologicalReaction>
</comment>
<evidence type="ECO:0000256" key="13">
    <source>
        <dbReference type="ARBA" id="ARBA00050403"/>
    </source>
</evidence>
<comment type="catalytic activity">
    <reaction evidence="21">
        <text>N-tetracosanoyl-taurine + H2O = tetracosanoate + taurine</text>
        <dbReference type="Rhea" id="RHEA:63140"/>
        <dbReference type="ChEBI" id="CHEBI:15377"/>
        <dbReference type="ChEBI" id="CHEBI:31014"/>
        <dbReference type="ChEBI" id="CHEBI:132049"/>
        <dbReference type="ChEBI" id="CHEBI:507393"/>
    </reaction>
    <physiologicalReaction direction="left-to-right" evidence="21">
        <dbReference type="Rhea" id="RHEA:63141"/>
    </physiologicalReaction>
</comment>
<evidence type="ECO:0000256" key="3">
    <source>
        <dbReference type="ARBA" id="ARBA00012112"/>
    </source>
</evidence>
<comment type="catalytic activity">
    <reaction evidence="30">
        <text>N-(5Z,8Z,11Z,14Z)-eicosatetraenoyl-glycine + H2O = (5Z,8Z,11Z,14Z)-eicosatetraenoate + glycine</text>
        <dbReference type="Rhea" id="RHEA:64108"/>
        <dbReference type="ChEBI" id="CHEBI:15377"/>
        <dbReference type="ChEBI" id="CHEBI:32395"/>
        <dbReference type="ChEBI" id="CHEBI:57305"/>
        <dbReference type="ChEBI" id="CHEBI:59002"/>
    </reaction>
    <physiologicalReaction direction="left-to-right" evidence="30">
        <dbReference type="Rhea" id="RHEA:64109"/>
    </physiologicalReaction>
</comment>
<reference evidence="41" key="1">
    <citation type="journal article" date="2017" name="Nat. Commun.">
        <title>The North American bullfrog draft genome provides insight into hormonal regulation of long noncoding RNA.</title>
        <authorList>
            <person name="Hammond S.A."/>
            <person name="Warren R.L."/>
            <person name="Vandervalk B.P."/>
            <person name="Kucuk E."/>
            <person name="Khan H."/>
            <person name="Gibb E.A."/>
            <person name="Pandoh P."/>
            <person name="Kirk H."/>
            <person name="Zhao Y."/>
            <person name="Jones M."/>
            <person name="Mungall A.J."/>
            <person name="Coope R."/>
            <person name="Pleasance S."/>
            <person name="Moore R.A."/>
            <person name="Holt R.A."/>
            <person name="Round J.M."/>
            <person name="Ohora S."/>
            <person name="Walle B.V."/>
            <person name="Veldhoen N."/>
            <person name="Helbing C.C."/>
            <person name="Birol I."/>
        </authorList>
    </citation>
    <scope>NUCLEOTIDE SEQUENCE [LARGE SCALE GENOMIC DNA]</scope>
</reference>
<evidence type="ECO:0000256" key="17">
    <source>
        <dbReference type="ARBA" id="ARBA00051200"/>
    </source>
</evidence>
<dbReference type="PANTHER" id="PTHR45847:SF13">
    <property type="entry name" value="FATTY ACID AMIDE HYDROLASE, GENE 1"/>
    <property type="match status" value="1"/>
</dbReference>
<dbReference type="Pfam" id="PF01425">
    <property type="entry name" value="Amidase"/>
    <property type="match status" value="1"/>
</dbReference>
<comment type="catalytic activity">
    <reaction evidence="18">
        <text>(11Z)-eicosenamide + H2O = (11Z)-eicosenoate + NH4(+)</text>
        <dbReference type="Rhea" id="RHEA:63120"/>
        <dbReference type="ChEBI" id="CHEBI:15377"/>
        <dbReference type="ChEBI" id="CHEBI:28938"/>
        <dbReference type="ChEBI" id="CHEBI:32426"/>
        <dbReference type="ChEBI" id="CHEBI:146167"/>
    </reaction>
    <physiologicalReaction direction="left-to-right" evidence="18">
        <dbReference type="Rhea" id="RHEA:63121"/>
    </physiologicalReaction>
</comment>
<evidence type="ECO:0000256" key="6">
    <source>
        <dbReference type="ARBA" id="ARBA00022963"/>
    </source>
</evidence>
<evidence type="ECO:0000259" key="39">
    <source>
        <dbReference type="Pfam" id="PF01425"/>
    </source>
</evidence>
<evidence type="ECO:0000256" key="7">
    <source>
        <dbReference type="ARBA" id="ARBA00023098"/>
    </source>
</evidence>
<comment type="catalytic activity">
    <reaction evidence="16">
        <text>N-(15Z-tetracosenoyl)-ethanolamine + H2O = (15Z)-tetracosenoate + ethanolamine</text>
        <dbReference type="Rhea" id="RHEA:63144"/>
        <dbReference type="ChEBI" id="CHEBI:15377"/>
        <dbReference type="ChEBI" id="CHEBI:32392"/>
        <dbReference type="ChEBI" id="CHEBI:57603"/>
        <dbReference type="ChEBI" id="CHEBI:146187"/>
    </reaction>
    <physiologicalReaction direction="left-to-right" evidence="16">
        <dbReference type="Rhea" id="RHEA:63145"/>
    </physiologicalReaction>
</comment>
<evidence type="ECO:0000256" key="32">
    <source>
        <dbReference type="ARBA" id="ARBA00052857"/>
    </source>
</evidence>
<gene>
    <name evidence="40" type="ORF">AB205_0122450</name>
</gene>
<dbReference type="InterPro" id="IPR036928">
    <property type="entry name" value="AS_sf"/>
</dbReference>
<evidence type="ECO:0000256" key="27">
    <source>
        <dbReference type="ARBA" id="ARBA00052512"/>
    </source>
</evidence>
<evidence type="ECO:0000256" key="35">
    <source>
        <dbReference type="ARBA" id="ARBA00077111"/>
    </source>
</evidence>
<proteinExistence type="inferred from homology"/>
<evidence type="ECO:0000256" key="22">
    <source>
        <dbReference type="ARBA" id="ARBA00051914"/>
    </source>
</evidence>
<dbReference type="SUPFAM" id="SSF75304">
    <property type="entry name" value="Amidase signature (AS) enzymes"/>
    <property type="match status" value="1"/>
</dbReference>
<evidence type="ECO:0000256" key="37">
    <source>
        <dbReference type="ARBA" id="ARBA00077216"/>
    </source>
</evidence>
<comment type="catalytic activity">
    <reaction evidence="24">
        <text>(9Z,12Z,15Z)-octadecatrienamide + H2O = (9Z,12Z,15Z)-octadecatrienoate + NH4(+)</text>
        <dbReference type="Rhea" id="RHEA:62976"/>
        <dbReference type="ChEBI" id="CHEBI:15377"/>
        <dbReference type="ChEBI" id="CHEBI:28938"/>
        <dbReference type="ChEBI" id="CHEBI:32387"/>
        <dbReference type="ChEBI" id="CHEBI:142684"/>
    </reaction>
    <physiologicalReaction direction="left-to-right" evidence="24">
        <dbReference type="Rhea" id="RHEA:62977"/>
    </physiologicalReaction>
</comment>
<evidence type="ECO:0000256" key="25">
    <source>
        <dbReference type="ARBA" id="ARBA00052426"/>
    </source>
</evidence>
<feature type="compositionally biased region" description="Low complexity" evidence="38">
    <location>
        <begin position="428"/>
        <end position="443"/>
    </location>
</feature>
<evidence type="ECO:0000256" key="31">
    <source>
        <dbReference type="ARBA" id="ARBA00052818"/>
    </source>
</evidence>
<dbReference type="PANTHER" id="PTHR45847">
    <property type="entry name" value="FATTY ACID AMIDE HYDROLASE"/>
    <property type="match status" value="1"/>
</dbReference>
<evidence type="ECO:0000256" key="15">
    <source>
        <dbReference type="ARBA" id="ARBA00050766"/>
    </source>
</evidence>
<keyword evidence="4" id="KW-0597">Phosphoprotein</keyword>
<keyword evidence="6" id="KW-0442">Lipid degradation</keyword>
<comment type="catalytic activity">
    <reaction evidence="15">
        <text>tetradecamide + H2O = tetradecanoate + NH4(+)</text>
        <dbReference type="Rhea" id="RHEA:62992"/>
        <dbReference type="ChEBI" id="CHEBI:15377"/>
        <dbReference type="ChEBI" id="CHEBI:28938"/>
        <dbReference type="ChEBI" id="CHEBI:30807"/>
        <dbReference type="ChEBI" id="CHEBI:137125"/>
    </reaction>
    <physiologicalReaction direction="left-to-right" evidence="15">
        <dbReference type="Rhea" id="RHEA:62993"/>
    </physiologicalReaction>
</comment>